<dbReference type="Proteomes" id="UP000095591">
    <property type="component" value="Unassembled WGS sequence"/>
</dbReference>
<reference evidence="1 2" key="1">
    <citation type="submission" date="2015-09" db="EMBL/GenBank/DDBJ databases">
        <authorList>
            <consortium name="Pathogen Informatics"/>
        </authorList>
    </citation>
    <scope>NUCLEOTIDE SEQUENCE [LARGE SCALE GENOMIC DNA]</scope>
    <source>
        <strain evidence="1 2">2789STDY5608872</strain>
    </source>
</reference>
<sequence>MIIPAVREDMRGKHGGMAELVDAKVCDYRENVVLSFPIWNFSNSCGFESRYHHE</sequence>
<evidence type="ECO:0000313" key="1">
    <source>
        <dbReference type="EMBL" id="CUN26151.1"/>
    </source>
</evidence>
<proteinExistence type="predicted"/>
<accession>A0A173VG59</accession>
<dbReference type="EMBL" id="CYXP01000007">
    <property type="protein sequence ID" value="CUN26151.1"/>
    <property type="molecule type" value="Genomic_DNA"/>
</dbReference>
<dbReference type="AlphaFoldDB" id="A0A173VG59"/>
<organism evidence="1 2">
    <name type="scientific">Parabacteroides distasonis</name>
    <dbReference type="NCBI Taxonomy" id="823"/>
    <lineage>
        <taxon>Bacteria</taxon>
        <taxon>Pseudomonadati</taxon>
        <taxon>Bacteroidota</taxon>
        <taxon>Bacteroidia</taxon>
        <taxon>Bacteroidales</taxon>
        <taxon>Tannerellaceae</taxon>
        <taxon>Parabacteroides</taxon>
    </lineage>
</organism>
<name>A0A173VG59_PARDI</name>
<gene>
    <name evidence="1" type="ORF">ERS852429_03015</name>
</gene>
<evidence type="ECO:0000313" key="2">
    <source>
        <dbReference type="Proteomes" id="UP000095591"/>
    </source>
</evidence>
<protein>
    <submittedName>
        <fullName evidence="1">Uncharacterized protein</fullName>
    </submittedName>
</protein>